<dbReference type="InterPro" id="IPR050214">
    <property type="entry name" value="Cys_Synth/Cystath_Beta-Synth"/>
</dbReference>
<gene>
    <name evidence="2" type="ORF">CORC01_13825</name>
</gene>
<dbReference type="SUPFAM" id="SSF53686">
    <property type="entry name" value="Tryptophan synthase beta subunit-like PLP-dependent enzymes"/>
    <property type="match status" value="1"/>
</dbReference>
<dbReference type="OrthoDB" id="10259545at2759"/>
<feature type="domain" description="Tryptophan synthase beta chain-like PALP" evidence="1">
    <location>
        <begin position="1"/>
        <end position="118"/>
    </location>
</feature>
<dbReference type="GeneID" id="34566951"/>
<reference evidence="2 3" key="1">
    <citation type="submission" date="2016-09" db="EMBL/GenBank/DDBJ databases">
        <authorList>
            <person name="Capua I."/>
            <person name="De Benedictis P."/>
            <person name="Joannis T."/>
            <person name="Lombin L.H."/>
            <person name="Cattoli G."/>
        </authorList>
    </citation>
    <scope>NUCLEOTIDE SEQUENCE [LARGE SCALE GENOMIC DNA]</scope>
    <source>
        <strain evidence="2 3">IMI 309357</strain>
    </source>
</reference>
<name>A0A1G4ANW5_9PEZI</name>
<organism evidence="2 3">
    <name type="scientific">Colletotrichum orchidophilum</name>
    <dbReference type="NCBI Taxonomy" id="1209926"/>
    <lineage>
        <taxon>Eukaryota</taxon>
        <taxon>Fungi</taxon>
        <taxon>Dikarya</taxon>
        <taxon>Ascomycota</taxon>
        <taxon>Pezizomycotina</taxon>
        <taxon>Sordariomycetes</taxon>
        <taxon>Hypocreomycetidae</taxon>
        <taxon>Glomerellales</taxon>
        <taxon>Glomerellaceae</taxon>
        <taxon>Colletotrichum</taxon>
    </lineage>
</organism>
<sequence>MAAFGAFVDIVHCPAGKITPDLFPSKVRKAKTIVEEDEGYIAAAQVNNENCMEGYKTLGDELVQQSPQGIDAFCGAIGGAGIVMRVAKVLKGARAGTKIVTLEPALYNEARTYTEGKTRAVYRRFANEEGLPTRTSTGLDIVRALALTK</sequence>
<evidence type="ECO:0000259" key="1">
    <source>
        <dbReference type="Pfam" id="PF00291"/>
    </source>
</evidence>
<dbReference type="InterPro" id="IPR001926">
    <property type="entry name" value="TrpB-like_PALP"/>
</dbReference>
<dbReference type="EMBL" id="MJBS01000216">
    <property type="protein sequence ID" value="OHE90880.1"/>
    <property type="molecule type" value="Genomic_DNA"/>
</dbReference>
<dbReference type="Proteomes" id="UP000176998">
    <property type="component" value="Unassembled WGS sequence"/>
</dbReference>
<evidence type="ECO:0000313" key="2">
    <source>
        <dbReference type="EMBL" id="OHE90880.1"/>
    </source>
</evidence>
<dbReference type="InterPro" id="IPR036052">
    <property type="entry name" value="TrpB-like_PALP_sf"/>
</dbReference>
<dbReference type="RefSeq" id="XP_022468054.1">
    <property type="nucleotide sequence ID" value="XM_022625441.1"/>
</dbReference>
<dbReference type="Pfam" id="PF00291">
    <property type="entry name" value="PALP"/>
    <property type="match status" value="1"/>
</dbReference>
<protein>
    <recommendedName>
        <fullName evidence="1">Tryptophan synthase beta chain-like PALP domain-containing protein</fullName>
    </recommendedName>
</protein>
<dbReference type="PANTHER" id="PTHR10314">
    <property type="entry name" value="CYSTATHIONINE BETA-SYNTHASE"/>
    <property type="match status" value="1"/>
</dbReference>
<keyword evidence="3" id="KW-1185">Reference proteome</keyword>
<proteinExistence type="predicted"/>
<comment type="caution">
    <text evidence="2">The sequence shown here is derived from an EMBL/GenBank/DDBJ whole genome shotgun (WGS) entry which is preliminary data.</text>
</comment>
<dbReference type="Gene3D" id="3.40.50.1100">
    <property type="match status" value="2"/>
</dbReference>
<dbReference type="STRING" id="1209926.A0A1G4ANW5"/>
<accession>A0A1G4ANW5</accession>
<evidence type="ECO:0000313" key="3">
    <source>
        <dbReference type="Proteomes" id="UP000176998"/>
    </source>
</evidence>
<dbReference type="AlphaFoldDB" id="A0A1G4ANW5"/>